<evidence type="ECO:0000313" key="6">
    <source>
        <dbReference type="Proteomes" id="UP000737171"/>
    </source>
</evidence>
<dbReference type="SUPFAM" id="SSF50129">
    <property type="entry name" value="GroES-like"/>
    <property type="match status" value="1"/>
</dbReference>
<dbReference type="Pfam" id="PF00107">
    <property type="entry name" value="ADH_zinc_N"/>
    <property type="match status" value="1"/>
</dbReference>
<dbReference type="Gene3D" id="3.90.180.10">
    <property type="entry name" value="Medium-chain alcohol dehydrogenases, catalytic domain"/>
    <property type="match status" value="1"/>
</dbReference>
<dbReference type="RefSeq" id="WP_173124857.1">
    <property type="nucleotide sequence ID" value="NZ_JABRWJ010000005.1"/>
</dbReference>
<dbReference type="EMBL" id="JABRWJ010000005">
    <property type="protein sequence ID" value="NRF68799.1"/>
    <property type="molecule type" value="Genomic_DNA"/>
</dbReference>
<reference evidence="5 6" key="1">
    <citation type="submission" date="2020-05" db="EMBL/GenBank/DDBJ databases">
        <title>Aquincola sp. isolate from soil.</title>
        <authorList>
            <person name="Han J."/>
            <person name="Kim D.-U."/>
        </authorList>
    </citation>
    <scope>NUCLEOTIDE SEQUENCE [LARGE SCALE GENOMIC DNA]</scope>
    <source>
        <strain evidence="5 6">S2</strain>
    </source>
</reference>
<dbReference type="InterPro" id="IPR019587">
    <property type="entry name" value="Polyketide_cyclase/dehydratase"/>
</dbReference>
<keyword evidence="6" id="KW-1185">Reference proteome</keyword>
<dbReference type="CDD" id="cd07821">
    <property type="entry name" value="PYR_PYL_RCAR_like"/>
    <property type="match status" value="1"/>
</dbReference>
<dbReference type="Gene3D" id="3.30.530.20">
    <property type="match status" value="1"/>
</dbReference>
<protein>
    <submittedName>
        <fullName evidence="5">SRPBCC family protein</fullName>
    </submittedName>
</protein>
<accession>A0ABX2EJS8</accession>
<proteinExistence type="predicted"/>
<organism evidence="5 6">
    <name type="scientific">Pseudaquabacterium terrae</name>
    <dbReference type="NCBI Taxonomy" id="2732868"/>
    <lineage>
        <taxon>Bacteria</taxon>
        <taxon>Pseudomonadati</taxon>
        <taxon>Pseudomonadota</taxon>
        <taxon>Betaproteobacteria</taxon>
        <taxon>Burkholderiales</taxon>
        <taxon>Sphaerotilaceae</taxon>
        <taxon>Pseudaquabacterium</taxon>
    </lineage>
</organism>
<evidence type="ECO:0000256" key="1">
    <source>
        <dbReference type="ARBA" id="ARBA00022857"/>
    </source>
</evidence>
<sequence length="496" mass="53767">MLQKVVRSTVIDAPIERVWAVLRDFNSHDQWHGVVEASRIEGGERSDQVGCVRSFTLKDGNRIREQLLALSDREHRSTYCIVEATVPLQRYVATLTLKPVTDGNRTFWHWESTFATPPGEERALREMVATQVYEAGFENLRRHLRQGGDLRPAPSASGRHAAGTPLPRALPLPSRQIIVRRYGEAGELRAEAAECAAPQAGEVRIRQRAIGVNFFDVYLRRGWIPQALPLPGVPGLEAAGTVLDAGEGALGLLPGDRVAYVAAAPGAYTDLRCVPAVSVLRLPPGIDETVAASVLLKGLTADVVLRDLARVRPGMRLLVHAAAGGVGLLLCAWARQLGARVIGTVSSDEKARVAREHGCEEVIVTPEHRFAQALHGAWPDGAEVIVDGLGEAAREENHAALARCGHWISLGQASGPLAPISPEWLVQKSLTFSRPVLFHYIASREALVERAERLWAAIDTGALKVPPIETHALEAAAEAHARLESRRTVGALVLRA</sequence>
<gene>
    <name evidence="5" type="ORF">HLB44_17540</name>
</gene>
<comment type="caution">
    <text evidence="5">The sequence shown here is derived from an EMBL/GenBank/DDBJ whole genome shotgun (WGS) entry which is preliminary data.</text>
</comment>
<dbReference type="PANTHER" id="PTHR48106:SF13">
    <property type="entry name" value="QUINONE OXIDOREDUCTASE-RELATED"/>
    <property type="match status" value="1"/>
</dbReference>
<feature type="domain" description="Enoyl reductase (ER)" evidence="4">
    <location>
        <begin position="183"/>
        <end position="494"/>
    </location>
</feature>
<dbReference type="SMART" id="SM00829">
    <property type="entry name" value="PKS_ER"/>
    <property type="match status" value="1"/>
</dbReference>
<dbReference type="InterPro" id="IPR047618">
    <property type="entry name" value="QOR-like"/>
</dbReference>
<dbReference type="InterPro" id="IPR011032">
    <property type="entry name" value="GroES-like_sf"/>
</dbReference>
<dbReference type="SUPFAM" id="SSF55961">
    <property type="entry name" value="Bet v1-like"/>
    <property type="match status" value="1"/>
</dbReference>
<dbReference type="PANTHER" id="PTHR48106">
    <property type="entry name" value="QUINONE OXIDOREDUCTASE PIG3-RELATED"/>
    <property type="match status" value="1"/>
</dbReference>
<feature type="region of interest" description="Disordered" evidence="3">
    <location>
        <begin position="147"/>
        <end position="169"/>
    </location>
</feature>
<evidence type="ECO:0000259" key="4">
    <source>
        <dbReference type="SMART" id="SM00829"/>
    </source>
</evidence>
<dbReference type="Pfam" id="PF10604">
    <property type="entry name" value="Polyketide_cyc2"/>
    <property type="match status" value="1"/>
</dbReference>
<dbReference type="InterPro" id="IPR023393">
    <property type="entry name" value="START-like_dom_sf"/>
</dbReference>
<dbReference type="CDD" id="cd05286">
    <property type="entry name" value="QOR2"/>
    <property type="match status" value="1"/>
</dbReference>
<evidence type="ECO:0000256" key="2">
    <source>
        <dbReference type="ARBA" id="ARBA00023002"/>
    </source>
</evidence>
<dbReference type="InterPro" id="IPR013149">
    <property type="entry name" value="ADH-like_C"/>
</dbReference>
<dbReference type="Gene3D" id="3.40.50.720">
    <property type="entry name" value="NAD(P)-binding Rossmann-like Domain"/>
    <property type="match status" value="1"/>
</dbReference>
<evidence type="ECO:0000313" key="5">
    <source>
        <dbReference type="EMBL" id="NRF68799.1"/>
    </source>
</evidence>
<dbReference type="InterPro" id="IPR020843">
    <property type="entry name" value="ER"/>
</dbReference>
<dbReference type="Pfam" id="PF08240">
    <property type="entry name" value="ADH_N"/>
    <property type="match status" value="1"/>
</dbReference>
<dbReference type="SUPFAM" id="SSF51735">
    <property type="entry name" value="NAD(P)-binding Rossmann-fold domains"/>
    <property type="match status" value="1"/>
</dbReference>
<dbReference type="Proteomes" id="UP000737171">
    <property type="component" value="Unassembled WGS sequence"/>
</dbReference>
<name>A0ABX2EJS8_9BURK</name>
<dbReference type="InterPro" id="IPR013154">
    <property type="entry name" value="ADH-like_N"/>
</dbReference>
<evidence type="ECO:0000256" key="3">
    <source>
        <dbReference type="SAM" id="MobiDB-lite"/>
    </source>
</evidence>
<keyword evidence="2" id="KW-0560">Oxidoreductase</keyword>
<dbReference type="InterPro" id="IPR036291">
    <property type="entry name" value="NAD(P)-bd_dom_sf"/>
</dbReference>
<keyword evidence="1" id="KW-0521">NADP</keyword>